<dbReference type="SMART" id="SM00432">
    <property type="entry name" value="MADS"/>
    <property type="match status" value="1"/>
</dbReference>
<sequence length="294" mass="34108">MVQKKVVDLRRIANDKTRITTYKKRKACLYKKAEEFSTLCGVETCLIVYGPTKAADVVISEPEIWPKDETKVRDVIRKYRDTVSNSCRKETNVETFVNDLGKAKEAEPIKRVKSNNNKYCIWEEKLDKCSREQLRGIICAVDNKLLEAITRQNRNIIRAHHQAIETPIPQNLMDQHYMQQQYYPEQQQLQGLMIPNNMGFSFIPSHDDQIQMDQNQNCYDLGLPQGLMMPKGNDGTQMMQRQVLQPFYLEPISQRSAALNVNPFASHHGPFNIPWRFPSGNQVEEWDLFGKKSI</sequence>
<dbReference type="InterPro" id="IPR033897">
    <property type="entry name" value="SRF-like_MADS-box"/>
</dbReference>
<comment type="caution">
    <text evidence="7">The sequence shown here is derived from an EMBL/GenBank/DDBJ whole genome shotgun (WGS) entry which is preliminary data.</text>
</comment>
<dbReference type="InterPro" id="IPR050142">
    <property type="entry name" value="MADS-box/MEF2_TF"/>
</dbReference>
<dbReference type="InterPro" id="IPR002100">
    <property type="entry name" value="TF_MADSbox"/>
</dbReference>
<feature type="domain" description="MADS-box" evidence="6">
    <location>
        <begin position="2"/>
        <end position="52"/>
    </location>
</feature>
<name>A0ABD1A2T2_CARAN</name>
<dbReference type="CDD" id="cd00266">
    <property type="entry name" value="MADS_SRF_like"/>
    <property type="match status" value="1"/>
</dbReference>
<dbReference type="Pfam" id="PF00319">
    <property type="entry name" value="SRF-TF"/>
    <property type="match status" value="1"/>
</dbReference>
<evidence type="ECO:0000313" key="8">
    <source>
        <dbReference type="Proteomes" id="UP001558713"/>
    </source>
</evidence>
<protein>
    <submittedName>
        <fullName evidence="7">Agamous-like MADS-box protein AGL82</fullName>
    </submittedName>
</protein>
<evidence type="ECO:0000256" key="2">
    <source>
        <dbReference type="ARBA" id="ARBA00023015"/>
    </source>
</evidence>
<dbReference type="PRINTS" id="PR00404">
    <property type="entry name" value="MADSDOMAIN"/>
</dbReference>
<evidence type="ECO:0000256" key="1">
    <source>
        <dbReference type="ARBA" id="ARBA00004123"/>
    </source>
</evidence>
<dbReference type="AlphaFoldDB" id="A0ABD1A2T2"/>
<keyword evidence="5" id="KW-0539">Nucleus</keyword>
<keyword evidence="3" id="KW-0238">DNA-binding</keyword>
<evidence type="ECO:0000256" key="3">
    <source>
        <dbReference type="ARBA" id="ARBA00023125"/>
    </source>
</evidence>
<evidence type="ECO:0000256" key="5">
    <source>
        <dbReference type="ARBA" id="ARBA00023242"/>
    </source>
</evidence>
<dbReference type="GO" id="GO:0005634">
    <property type="term" value="C:nucleus"/>
    <property type="evidence" value="ECO:0007669"/>
    <property type="project" value="UniProtKB-SubCell"/>
</dbReference>
<dbReference type="PANTHER" id="PTHR48019">
    <property type="entry name" value="SERUM RESPONSE FACTOR HOMOLOG"/>
    <property type="match status" value="1"/>
</dbReference>
<reference evidence="7 8" key="1">
    <citation type="submission" date="2024-04" db="EMBL/GenBank/DDBJ databases">
        <title>Genome assembly C_amara_ONT_v2.</title>
        <authorList>
            <person name="Yant L."/>
            <person name="Moore C."/>
            <person name="Slenker M."/>
        </authorList>
    </citation>
    <scope>NUCLEOTIDE SEQUENCE [LARGE SCALE GENOMIC DNA]</scope>
    <source>
        <tissue evidence="7">Leaf</tissue>
    </source>
</reference>
<dbReference type="PROSITE" id="PS50066">
    <property type="entry name" value="MADS_BOX_2"/>
    <property type="match status" value="1"/>
</dbReference>
<proteinExistence type="predicted"/>
<dbReference type="Proteomes" id="UP001558713">
    <property type="component" value="Unassembled WGS sequence"/>
</dbReference>
<dbReference type="InterPro" id="IPR036879">
    <property type="entry name" value="TF_MADSbox_sf"/>
</dbReference>
<evidence type="ECO:0000259" key="6">
    <source>
        <dbReference type="PROSITE" id="PS50066"/>
    </source>
</evidence>
<dbReference type="GO" id="GO:0003677">
    <property type="term" value="F:DNA binding"/>
    <property type="evidence" value="ECO:0007669"/>
    <property type="project" value="UniProtKB-KW"/>
</dbReference>
<keyword evidence="4" id="KW-0804">Transcription</keyword>
<dbReference type="FunFam" id="3.40.1810.10:FF:000044">
    <property type="entry name" value="AGAMOUS-like 101"/>
    <property type="match status" value="1"/>
</dbReference>
<keyword evidence="2" id="KW-0805">Transcription regulation</keyword>
<accession>A0ABD1A2T2</accession>
<evidence type="ECO:0000313" key="7">
    <source>
        <dbReference type="EMBL" id="KAL1193141.1"/>
    </source>
</evidence>
<dbReference type="Gene3D" id="3.40.1810.10">
    <property type="entry name" value="Transcription factor, MADS-box"/>
    <property type="match status" value="1"/>
</dbReference>
<dbReference type="EMBL" id="JBANAX010000796">
    <property type="protein sequence ID" value="KAL1193141.1"/>
    <property type="molecule type" value="Genomic_DNA"/>
</dbReference>
<dbReference type="SUPFAM" id="SSF55455">
    <property type="entry name" value="SRF-like"/>
    <property type="match status" value="1"/>
</dbReference>
<gene>
    <name evidence="7" type="ORF">V5N11_034563</name>
</gene>
<evidence type="ECO:0000256" key="4">
    <source>
        <dbReference type="ARBA" id="ARBA00023163"/>
    </source>
</evidence>
<organism evidence="7 8">
    <name type="scientific">Cardamine amara subsp. amara</name>
    <dbReference type="NCBI Taxonomy" id="228776"/>
    <lineage>
        <taxon>Eukaryota</taxon>
        <taxon>Viridiplantae</taxon>
        <taxon>Streptophyta</taxon>
        <taxon>Embryophyta</taxon>
        <taxon>Tracheophyta</taxon>
        <taxon>Spermatophyta</taxon>
        <taxon>Magnoliopsida</taxon>
        <taxon>eudicotyledons</taxon>
        <taxon>Gunneridae</taxon>
        <taxon>Pentapetalae</taxon>
        <taxon>rosids</taxon>
        <taxon>malvids</taxon>
        <taxon>Brassicales</taxon>
        <taxon>Brassicaceae</taxon>
        <taxon>Cardamineae</taxon>
        <taxon>Cardamine</taxon>
    </lineage>
</organism>
<keyword evidence="8" id="KW-1185">Reference proteome</keyword>
<comment type="subcellular location">
    <subcellularLocation>
        <location evidence="1">Nucleus</location>
    </subcellularLocation>
</comment>